<feature type="binding site" evidence="12">
    <location>
        <position position="329"/>
    </location>
    <ligand>
        <name>Mg(2+)</name>
        <dbReference type="ChEBI" id="CHEBI:18420"/>
        <label>2</label>
    </ligand>
</feature>
<feature type="active site" evidence="11">
    <location>
        <position position="207"/>
    </location>
</feature>
<dbReference type="NCBIfam" id="NF002378">
    <property type="entry name" value="PRK01372.1"/>
    <property type="match status" value="1"/>
</dbReference>
<dbReference type="GO" id="GO:0046872">
    <property type="term" value="F:metal ion binding"/>
    <property type="evidence" value="ECO:0007669"/>
    <property type="project" value="UniProtKB-KW"/>
</dbReference>
<dbReference type="GO" id="GO:0005737">
    <property type="term" value="C:cytoplasm"/>
    <property type="evidence" value="ECO:0007669"/>
    <property type="project" value="UniProtKB-SubCell"/>
</dbReference>
<dbReference type="Gene3D" id="3.40.50.20">
    <property type="match status" value="1"/>
</dbReference>
<dbReference type="GO" id="GO:0008360">
    <property type="term" value="P:regulation of cell shape"/>
    <property type="evidence" value="ECO:0007669"/>
    <property type="project" value="UniProtKB-KW"/>
</dbReference>
<dbReference type="AlphaFoldDB" id="C4GCQ7"/>
<evidence type="ECO:0000256" key="7">
    <source>
        <dbReference type="ARBA" id="ARBA00022960"/>
    </source>
</evidence>
<keyword evidence="4 10" id="KW-0436">Ligase</keyword>
<evidence type="ECO:0000256" key="10">
    <source>
        <dbReference type="HAMAP-Rule" id="MF_00047"/>
    </source>
</evidence>
<accession>C4GCQ7</accession>
<dbReference type="Gene3D" id="3.30.470.20">
    <property type="entry name" value="ATP-grasp fold, B domain"/>
    <property type="match status" value="1"/>
</dbReference>
<dbReference type="PANTHER" id="PTHR23132:SF23">
    <property type="entry name" value="D-ALANINE--D-ALANINE LIGASE B"/>
    <property type="match status" value="1"/>
</dbReference>
<feature type="binding site" evidence="12">
    <location>
        <position position="327"/>
    </location>
    <ligand>
        <name>Mg(2+)</name>
        <dbReference type="ChEBI" id="CHEBI:18420"/>
        <label>2</label>
    </ligand>
</feature>
<evidence type="ECO:0000256" key="13">
    <source>
        <dbReference type="PROSITE-ProRule" id="PRU00409"/>
    </source>
</evidence>
<feature type="binding site" evidence="12">
    <location>
        <position position="314"/>
    </location>
    <ligand>
        <name>Mg(2+)</name>
        <dbReference type="ChEBI" id="CHEBI:18420"/>
        <label>1</label>
    </ligand>
</feature>
<keyword evidence="12" id="KW-0464">Manganese</keyword>
<comment type="function">
    <text evidence="10">Cell wall formation.</text>
</comment>
<evidence type="ECO:0000256" key="11">
    <source>
        <dbReference type="PIRSR" id="PIRSR039102-1"/>
    </source>
</evidence>
<dbReference type="InterPro" id="IPR011095">
    <property type="entry name" value="Dala_Dala_lig_C"/>
</dbReference>
<dbReference type="InterPro" id="IPR000291">
    <property type="entry name" value="D-Ala_lig_Van_CS"/>
</dbReference>
<dbReference type="HAMAP" id="MF_00047">
    <property type="entry name" value="Dala_Dala_lig"/>
    <property type="match status" value="1"/>
</dbReference>
<dbReference type="PROSITE" id="PS00843">
    <property type="entry name" value="DALA_DALA_LIGASE_1"/>
    <property type="match status" value="1"/>
</dbReference>
<dbReference type="NCBIfam" id="TIGR01205">
    <property type="entry name" value="D_ala_D_alaTIGR"/>
    <property type="match status" value="1"/>
</dbReference>
<dbReference type="eggNOG" id="COG1181">
    <property type="taxonomic scope" value="Bacteria"/>
</dbReference>
<comment type="catalytic activity">
    <reaction evidence="10">
        <text>2 D-alanine + ATP = D-alanyl-D-alanine + ADP + phosphate + H(+)</text>
        <dbReference type="Rhea" id="RHEA:11224"/>
        <dbReference type="ChEBI" id="CHEBI:15378"/>
        <dbReference type="ChEBI" id="CHEBI:30616"/>
        <dbReference type="ChEBI" id="CHEBI:43474"/>
        <dbReference type="ChEBI" id="CHEBI:57416"/>
        <dbReference type="ChEBI" id="CHEBI:57822"/>
        <dbReference type="ChEBI" id="CHEBI:456216"/>
        <dbReference type="EC" id="6.3.2.4"/>
    </reaction>
</comment>
<dbReference type="STRING" id="626523.GCWU000342_01751"/>
<name>C4GCQ7_9FIRM</name>
<dbReference type="InterPro" id="IPR013815">
    <property type="entry name" value="ATP_grasp_subdomain_1"/>
</dbReference>
<feature type="active site" evidence="11">
    <location>
        <position position="30"/>
    </location>
</feature>
<dbReference type="SUPFAM" id="SSF56059">
    <property type="entry name" value="Glutathione synthetase ATP-binding domain-like"/>
    <property type="match status" value="1"/>
</dbReference>
<keyword evidence="6 13" id="KW-0067">ATP-binding</keyword>
<keyword evidence="3 10" id="KW-0963">Cytoplasm</keyword>
<evidence type="ECO:0000256" key="4">
    <source>
        <dbReference type="ARBA" id="ARBA00022598"/>
    </source>
</evidence>
<evidence type="ECO:0000259" key="14">
    <source>
        <dbReference type="PROSITE" id="PS50975"/>
    </source>
</evidence>
<dbReference type="Pfam" id="PF01820">
    <property type="entry name" value="Dala_Dala_lig_N"/>
    <property type="match status" value="1"/>
</dbReference>
<feature type="active site" evidence="11">
    <location>
        <position position="338"/>
    </location>
</feature>
<dbReference type="Proteomes" id="UP000003494">
    <property type="component" value="Unassembled WGS sequence"/>
</dbReference>
<dbReference type="EMBL" id="ACIP02000004">
    <property type="protein sequence ID" value="EEP27757.1"/>
    <property type="molecule type" value="Genomic_DNA"/>
</dbReference>
<dbReference type="PIRSF" id="PIRSF039102">
    <property type="entry name" value="Ddl/VanB"/>
    <property type="match status" value="1"/>
</dbReference>
<evidence type="ECO:0000256" key="5">
    <source>
        <dbReference type="ARBA" id="ARBA00022741"/>
    </source>
</evidence>
<sequence length="368" mass="40339">MPRELFAPVLGYEGALEMKIVVLAGGLSTERDVSFKSGDMVARALRRKGHQVLLLDVFMGYGDAECDISDIFDRAEEVSVRVEDIPKTAPDIAAIRAGRKDQSKTFFGPNVIAICQAADIVFMALHGADGENGKVQAAFDLFGIQYTGNSYLPCAIAMDKGVAKTFFTAYGIPTPSGITLEKEERQDAAKKAKIHYPCVVKPACGGSSVGVTIVEDPGRLEEALDEAFYWEDEVVIEEYIKGREFSVGVMEDQVLPVIEIAPIRGFYDFKNKYAAGSAVETCPADLPQETSRLMQKYAADVCKALGLTTYSRQDFLLDESGRIFCLEANTLPGMTPTSLLPQEEAVLGMSYDDLCEEIIRISLKKYQK</sequence>
<dbReference type="GO" id="GO:0071555">
    <property type="term" value="P:cell wall organization"/>
    <property type="evidence" value="ECO:0007669"/>
    <property type="project" value="UniProtKB-KW"/>
</dbReference>
<dbReference type="EC" id="6.3.2.4" evidence="10"/>
<feature type="domain" description="ATP-grasp" evidence="14">
    <location>
        <begin position="164"/>
        <end position="360"/>
    </location>
</feature>
<comment type="pathway">
    <text evidence="10">Cell wall biogenesis; peptidoglycan biosynthesis.</text>
</comment>
<dbReference type="PANTHER" id="PTHR23132">
    <property type="entry name" value="D-ALANINE--D-ALANINE LIGASE"/>
    <property type="match status" value="1"/>
</dbReference>
<feature type="binding site" evidence="12">
    <location>
        <position position="327"/>
    </location>
    <ligand>
        <name>Mg(2+)</name>
        <dbReference type="ChEBI" id="CHEBI:18420"/>
        <label>1</label>
    </ligand>
</feature>
<reference evidence="15" key="1">
    <citation type="submission" date="2009-04" db="EMBL/GenBank/DDBJ databases">
        <authorList>
            <person name="Weinstock G."/>
            <person name="Sodergren E."/>
            <person name="Clifton S."/>
            <person name="Fulton L."/>
            <person name="Fulton B."/>
            <person name="Courtney L."/>
            <person name="Fronick C."/>
            <person name="Harrison M."/>
            <person name="Strong C."/>
            <person name="Farmer C."/>
            <person name="Delahaunty K."/>
            <person name="Markovic C."/>
            <person name="Hall O."/>
            <person name="Minx P."/>
            <person name="Tomlinson C."/>
            <person name="Mitreva M."/>
            <person name="Nelson J."/>
            <person name="Hou S."/>
            <person name="Wollam A."/>
            <person name="Pepin K.H."/>
            <person name="Johnson M."/>
            <person name="Bhonagiri V."/>
            <person name="Nash W.E."/>
            <person name="Warren W."/>
            <person name="Chinwalla A."/>
            <person name="Mardis E.R."/>
            <person name="Wilson R.K."/>
        </authorList>
    </citation>
    <scope>NUCLEOTIDE SEQUENCE [LARGE SCALE GENOMIC DNA]</scope>
    <source>
        <strain evidence="15">DSM 14600</strain>
    </source>
</reference>
<dbReference type="GO" id="GO:0005524">
    <property type="term" value="F:ATP binding"/>
    <property type="evidence" value="ECO:0007669"/>
    <property type="project" value="UniProtKB-UniRule"/>
</dbReference>
<organism evidence="15 16">
    <name type="scientific">Shuttleworthella satelles DSM 14600</name>
    <dbReference type="NCBI Taxonomy" id="626523"/>
    <lineage>
        <taxon>Bacteria</taxon>
        <taxon>Bacillati</taxon>
        <taxon>Bacillota</taxon>
        <taxon>Clostridia</taxon>
        <taxon>Lachnospirales</taxon>
        <taxon>Lachnospiraceae</taxon>
        <taxon>Shuttleworthella</taxon>
    </lineage>
</organism>
<evidence type="ECO:0000313" key="16">
    <source>
        <dbReference type="Proteomes" id="UP000003494"/>
    </source>
</evidence>
<dbReference type="PROSITE" id="PS50975">
    <property type="entry name" value="ATP_GRASP"/>
    <property type="match status" value="1"/>
</dbReference>
<comment type="similarity">
    <text evidence="2 10">Belongs to the D-alanine--D-alanine ligase family.</text>
</comment>
<evidence type="ECO:0000313" key="15">
    <source>
        <dbReference type="EMBL" id="EEP27757.1"/>
    </source>
</evidence>
<proteinExistence type="inferred from homology"/>
<comment type="caution">
    <text evidence="15">The sequence shown here is derived from an EMBL/GenBank/DDBJ whole genome shotgun (WGS) entry which is preliminary data.</text>
</comment>
<dbReference type="InterPro" id="IPR011761">
    <property type="entry name" value="ATP-grasp"/>
</dbReference>
<gene>
    <name evidence="10" type="primary">ddl</name>
    <name evidence="15" type="ORF">GCWU000342_01751</name>
</gene>
<keyword evidence="12" id="KW-0460">Magnesium</keyword>
<keyword evidence="8 10" id="KW-0573">Peptidoglycan synthesis</keyword>
<comment type="subcellular location">
    <subcellularLocation>
        <location evidence="1 10">Cytoplasm</location>
    </subcellularLocation>
</comment>
<evidence type="ECO:0000256" key="8">
    <source>
        <dbReference type="ARBA" id="ARBA00022984"/>
    </source>
</evidence>
<dbReference type="InterPro" id="IPR016185">
    <property type="entry name" value="PreATP-grasp_dom_sf"/>
</dbReference>
<protein>
    <recommendedName>
        <fullName evidence="10">D-alanine--D-alanine ligase</fullName>
        <ecNumber evidence="10">6.3.2.4</ecNumber>
    </recommendedName>
    <alternativeName>
        <fullName evidence="10">D-Ala-D-Ala ligase</fullName>
    </alternativeName>
    <alternativeName>
        <fullName evidence="10">D-alanylalanine synthetase</fullName>
    </alternativeName>
</protein>
<evidence type="ECO:0000256" key="9">
    <source>
        <dbReference type="ARBA" id="ARBA00023316"/>
    </source>
</evidence>
<keyword evidence="12" id="KW-0479">Metal-binding</keyword>
<keyword evidence="7 10" id="KW-0133">Cell shape</keyword>
<dbReference type="InterPro" id="IPR011127">
    <property type="entry name" value="Dala_Dala_lig_N"/>
</dbReference>
<evidence type="ECO:0000256" key="3">
    <source>
        <dbReference type="ARBA" id="ARBA00022490"/>
    </source>
</evidence>
<keyword evidence="5 13" id="KW-0547">Nucleotide-binding</keyword>
<keyword evidence="16" id="KW-1185">Reference proteome</keyword>
<keyword evidence="9 10" id="KW-0961">Cell wall biogenesis/degradation</keyword>
<dbReference type="InterPro" id="IPR005905">
    <property type="entry name" value="D_ala_D_ala"/>
</dbReference>
<dbReference type="Gene3D" id="3.30.1490.20">
    <property type="entry name" value="ATP-grasp fold, A domain"/>
    <property type="match status" value="1"/>
</dbReference>
<evidence type="ECO:0000256" key="2">
    <source>
        <dbReference type="ARBA" id="ARBA00010871"/>
    </source>
</evidence>
<dbReference type="GO" id="GO:0009252">
    <property type="term" value="P:peptidoglycan biosynthetic process"/>
    <property type="evidence" value="ECO:0007669"/>
    <property type="project" value="UniProtKB-UniRule"/>
</dbReference>
<dbReference type="SMART" id="SM01209">
    <property type="entry name" value="GARS_A"/>
    <property type="match status" value="1"/>
</dbReference>
<evidence type="ECO:0000256" key="6">
    <source>
        <dbReference type="ARBA" id="ARBA00022840"/>
    </source>
</evidence>
<dbReference type="SUPFAM" id="SSF52440">
    <property type="entry name" value="PreATP-grasp domain"/>
    <property type="match status" value="1"/>
</dbReference>
<evidence type="ECO:0000256" key="1">
    <source>
        <dbReference type="ARBA" id="ARBA00004496"/>
    </source>
</evidence>
<comment type="cofactor">
    <cofactor evidence="12">
        <name>Mg(2+)</name>
        <dbReference type="ChEBI" id="CHEBI:18420"/>
    </cofactor>
    <cofactor evidence="12">
        <name>Mn(2+)</name>
        <dbReference type="ChEBI" id="CHEBI:29035"/>
    </cofactor>
    <text evidence="12">Binds 2 magnesium or manganese ions per subunit.</text>
</comment>
<dbReference type="GO" id="GO:0008716">
    <property type="term" value="F:D-alanine-D-alanine ligase activity"/>
    <property type="evidence" value="ECO:0007669"/>
    <property type="project" value="UniProtKB-UniRule"/>
</dbReference>
<dbReference type="UniPathway" id="UPA00219"/>
<evidence type="ECO:0000256" key="12">
    <source>
        <dbReference type="PIRSR" id="PIRSR039102-3"/>
    </source>
</evidence>
<dbReference type="Pfam" id="PF07478">
    <property type="entry name" value="Dala_Dala_lig_C"/>
    <property type="match status" value="1"/>
</dbReference>
<dbReference type="HOGENOM" id="CLU_039268_1_1_9"/>